<dbReference type="STRING" id="297318.BK138_00710"/>
<sequence>MDNYRNVENKFRRYKAHISIAGTTQFHIRNPYVIAWWSAAFPGFGHLLLSKYLRGLTLFIWEVIVNYNAKINLAMVHSFCGNIEAAKEVLDSRWMLMYIPVYLFGIWDSYRTSVDMNKVYLLAEKENAPFNSFTIGAMEINYLDKRQPVMSVIWSLFMPGLGQLHIHRIVTAFFALAWTIAFLYFSKLLLSVQYLFLGQLTESTAVLDKQWLLFMPSMWGFAAYDSYANTVENNKLFNNEQKSFLIKHYQSPSFQVKKGKVVK</sequence>
<keyword evidence="3" id="KW-1185">Reference proteome</keyword>
<evidence type="ECO:0000313" key="2">
    <source>
        <dbReference type="EMBL" id="OMF57186.1"/>
    </source>
</evidence>
<keyword evidence="1" id="KW-0472">Membrane</keyword>
<dbReference type="EMBL" id="MRTP01000001">
    <property type="protein sequence ID" value="OMF57186.1"/>
    <property type="molecule type" value="Genomic_DNA"/>
</dbReference>
<reference evidence="2 3" key="1">
    <citation type="submission" date="2016-11" db="EMBL/GenBank/DDBJ databases">
        <title>Paenibacillus species isolates.</title>
        <authorList>
            <person name="Beno S.M."/>
        </authorList>
    </citation>
    <scope>NUCLEOTIDE SEQUENCE [LARGE SCALE GENOMIC DNA]</scope>
    <source>
        <strain evidence="2 3">FSL R5-0378</strain>
    </source>
</reference>
<proteinExistence type="predicted"/>
<keyword evidence="1" id="KW-0812">Transmembrane</keyword>
<dbReference type="AlphaFoldDB" id="A0A1R1EZH9"/>
<feature type="transmembrane region" description="Helical" evidence="1">
    <location>
        <begin position="172"/>
        <end position="190"/>
    </location>
</feature>
<comment type="caution">
    <text evidence="2">The sequence shown here is derived from an EMBL/GenBank/DDBJ whole genome shotgun (WGS) entry which is preliminary data.</text>
</comment>
<dbReference type="RefSeq" id="WP_076164661.1">
    <property type="nucleotide sequence ID" value="NZ_MRTP01000001.1"/>
</dbReference>
<organism evidence="2 3">
    <name type="scientific">Paenibacillus rhizosphaerae</name>
    <dbReference type="NCBI Taxonomy" id="297318"/>
    <lineage>
        <taxon>Bacteria</taxon>
        <taxon>Bacillati</taxon>
        <taxon>Bacillota</taxon>
        <taxon>Bacilli</taxon>
        <taxon>Bacillales</taxon>
        <taxon>Paenibacillaceae</taxon>
        <taxon>Paenibacillus</taxon>
    </lineage>
</organism>
<dbReference type="Proteomes" id="UP000187172">
    <property type="component" value="Unassembled WGS sequence"/>
</dbReference>
<protein>
    <submittedName>
        <fullName evidence="2">Uncharacterized protein</fullName>
    </submittedName>
</protein>
<name>A0A1R1EZH9_9BACL</name>
<gene>
    <name evidence="2" type="ORF">BK138_00710</name>
</gene>
<accession>A0A1R1EZH9</accession>
<evidence type="ECO:0000313" key="3">
    <source>
        <dbReference type="Proteomes" id="UP000187172"/>
    </source>
</evidence>
<keyword evidence="1" id="KW-1133">Transmembrane helix</keyword>
<evidence type="ECO:0000256" key="1">
    <source>
        <dbReference type="SAM" id="Phobius"/>
    </source>
</evidence>